<accession>A0A941ERH4</accession>
<gene>
    <name evidence="2" type="ORF">KDL01_22235</name>
</gene>
<sequence>MAVELPGELACVLGAIGVTWPDVDEEGLRAVSAQLRGVAGALEDRHADAARVVRQMLAVNASASLDVFEPLWGRVSGGHLQDLGEGIKVLADAVFQCADVVESAKAAMIAELTTYAAEAAHGETEGTAAAREAVKGVLDQAIAQIGRKIREATTAPILATLASTAGSLGGQLLGDAPGTGRDVGVSGFGGMSAKIANILGGRSPR</sequence>
<dbReference type="EMBL" id="JAGSOG010000120">
    <property type="protein sequence ID" value="MBR7836011.1"/>
    <property type="molecule type" value="Genomic_DNA"/>
</dbReference>
<evidence type="ECO:0000259" key="1">
    <source>
        <dbReference type="Pfam" id="PF25547"/>
    </source>
</evidence>
<organism evidence="2 3">
    <name type="scientific">Actinospica durhamensis</name>
    <dbReference type="NCBI Taxonomy" id="1508375"/>
    <lineage>
        <taxon>Bacteria</taxon>
        <taxon>Bacillati</taxon>
        <taxon>Actinomycetota</taxon>
        <taxon>Actinomycetes</taxon>
        <taxon>Catenulisporales</taxon>
        <taxon>Actinospicaceae</taxon>
        <taxon>Actinospica</taxon>
    </lineage>
</organism>
<dbReference type="Pfam" id="PF25547">
    <property type="entry name" value="WXG100_2"/>
    <property type="match status" value="1"/>
</dbReference>
<reference evidence="2" key="1">
    <citation type="submission" date="2021-04" db="EMBL/GenBank/DDBJ databases">
        <title>Genome based classification of Actinospica acidithermotolerans sp. nov., an actinobacterium isolated from an Indonesian hot spring.</title>
        <authorList>
            <person name="Kusuma A.B."/>
            <person name="Putra K.E."/>
            <person name="Nafisah S."/>
            <person name="Loh J."/>
            <person name="Nouioui I."/>
            <person name="Goodfellow M."/>
        </authorList>
    </citation>
    <scope>NUCLEOTIDE SEQUENCE</scope>
    <source>
        <strain evidence="2">CSCA 57</strain>
    </source>
</reference>
<comment type="caution">
    <text evidence="2">The sequence shown here is derived from an EMBL/GenBank/DDBJ whole genome shotgun (WGS) entry which is preliminary data.</text>
</comment>
<dbReference type="InterPro" id="IPR057746">
    <property type="entry name" value="CpnT-like_N"/>
</dbReference>
<evidence type="ECO:0000313" key="3">
    <source>
        <dbReference type="Proteomes" id="UP000675781"/>
    </source>
</evidence>
<keyword evidence="3" id="KW-1185">Reference proteome</keyword>
<feature type="domain" description="Outer membrane channel protein CpnT-like N-terminal" evidence="1">
    <location>
        <begin position="13"/>
        <end position="144"/>
    </location>
</feature>
<dbReference type="RefSeq" id="WP_212530500.1">
    <property type="nucleotide sequence ID" value="NZ_JAGSOG010000120.1"/>
</dbReference>
<dbReference type="AlphaFoldDB" id="A0A941ERH4"/>
<name>A0A941ERH4_9ACTN</name>
<evidence type="ECO:0000313" key="2">
    <source>
        <dbReference type="EMBL" id="MBR7836011.1"/>
    </source>
</evidence>
<dbReference type="Proteomes" id="UP000675781">
    <property type="component" value="Unassembled WGS sequence"/>
</dbReference>
<proteinExistence type="predicted"/>
<protein>
    <recommendedName>
        <fullName evidence="1">Outer membrane channel protein CpnT-like N-terminal domain-containing protein</fullName>
    </recommendedName>
</protein>